<dbReference type="GO" id="GO:0039693">
    <property type="term" value="P:viral DNA genome replication"/>
    <property type="evidence" value="ECO:0007669"/>
    <property type="project" value="UniProtKB-KW"/>
</dbReference>
<evidence type="ECO:0000259" key="3">
    <source>
        <dbReference type="Pfam" id="PF08804"/>
    </source>
</evidence>
<evidence type="ECO:0000256" key="2">
    <source>
        <dbReference type="ARBA" id="ARBA00023109"/>
    </source>
</evidence>
<organism evidence="4">
    <name type="scientific">marine metagenome</name>
    <dbReference type="NCBI Taxonomy" id="408172"/>
    <lineage>
        <taxon>unclassified sequences</taxon>
        <taxon>metagenomes</taxon>
        <taxon>ecological metagenomes</taxon>
    </lineage>
</organism>
<reference evidence="4" key="1">
    <citation type="submission" date="2018-05" db="EMBL/GenBank/DDBJ databases">
        <authorList>
            <person name="Lanie J.A."/>
            <person name="Ng W.-L."/>
            <person name="Kazmierczak K.M."/>
            <person name="Andrzejewski T.M."/>
            <person name="Davidsen T.M."/>
            <person name="Wayne K.J."/>
            <person name="Tettelin H."/>
            <person name="Glass J.I."/>
            <person name="Rusch D."/>
            <person name="Podicherti R."/>
            <person name="Tsui H.-C.T."/>
            <person name="Winkler M.E."/>
        </authorList>
    </citation>
    <scope>NUCLEOTIDE SEQUENCE</scope>
</reference>
<sequence>MATLAEIRAKLKSQEVNRSTSLGGDNAIYPHWNINEGSEAVVRFLPDRDTANTFFWTERNMIKLPFAGIKGQTDSRPVQVQVPCMEMYGKTCPVLTEVRPWFKDKSMEDMGRKYWKKKSYIFQGFVVTNPLNEDTTPENPIRRFIIGPQIFNIIRSALLDPEMEELPTDYVKGVDFRVNKTTKGGYADYSTSKWSRRERALDETERAAIDKFGLHNLSDYRPKEPSEAEIKIIKELFEKSV</sequence>
<dbReference type="GO" id="GO:0003697">
    <property type="term" value="F:single-stranded DNA binding"/>
    <property type="evidence" value="ECO:0007669"/>
    <property type="project" value="InterPro"/>
</dbReference>
<feature type="non-terminal residue" evidence="4">
    <location>
        <position position="1"/>
    </location>
</feature>
<proteinExistence type="predicted"/>
<keyword evidence="2" id="KW-0235">DNA replication</keyword>
<dbReference type="EMBL" id="UINC01128903">
    <property type="protein sequence ID" value="SVD08950.1"/>
    <property type="molecule type" value="Genomic_DNA"/>
</dbReference>
<dbReference type="InterPro" id="IPR044947">
    <property type="entry name" value="Phage_T4_Gp32_ssDNA-bd_sf"/>
</dbReference>
<protein>
    <recommendedName>
        <fullName evidence="3">Bacteriophage T4 Gp32 single-stranded DNA-binding domain-containing protein</fullName>
    </recommendedName>
</protein>
<feature type="non-terminal residue" evidence="4">
    <location>
        <position position="241"/>
    </location>
</feature>
<name>A0A382SG67_9ZZZZ</name>
<accession>A0A382SG67</accession>
<dbReference type="Gene3D" id="3.90.198.10">
    <property type="entry name" value="Replication Fork Single-Stranded Dna Binding Protein"/>
    <property type="match status" value="1"/>
</dbReference>
<keyword evidence="2" id="KW-1194">Viral DNA replication</keyword>
<feature type="domain" description="Bacteriophage T4 Gp32 single-stranded DNA-binding" evidence="3">
    <location>
        <begin position="38"/>
        <end position="204"/>
    </location>
</feature>
<dbReference type="InterPro" id="IPR012339">
    <property type="entry name" value="Phage_T4_Gp32_ssDNA-bd"/>
</dbReference>
<dbReference type="Pfam" id="PF08804">
    <property type="entry name" value="gp32"/>
    <property type="match status" value="1"/>
</dbReference>
<dbReference type="InterPro" id="IPR012340">
    <property type="entry name" value="NA-bd_OB-fold"/>
</dbReference>
<keyword evidence="1" id="KW-0678">Repressor</keyword>
<dbReference type="SUPFAM" id="SSF50249">
    <property type="entry name" value="Nucleic acid-binding proteins"/>
    <property type="match status" value="1"/>
</dbReference>
<evidence type="ECO:0000313" key="4">
    <source>
        <dbReference type="EMBL" id="SVD08950.1"/>
    </source>
</evidence>
<gene>
    <name evidence="4" type="ORF">METZ01_LOCUS361804</name>
</gene>
<dbReference type="AlphaFoldDB" id="A0A382SG67"/>
<evidence type="ECO:0000256" key="1">
    <source>
        <dbReference type="ARBA" id="ARBA00022491"/>
    </source>
</evidence>